<dbReference type="STRING" id="1009370.ALO_21591"/>
<dbReference type="EMBL" id="AFGF01000290">
    <property type="protein sequence ID" value="EGO61756.1"/>
    <property type="molecule type" value="Genomic_DNA"/>
</dbReference>
<dbReference type="Proteomes" id="UP000003240">
    <property type="component" value="Unassembled WGS sequence"/>
</dbReference>
<dbReference type="AlphaFoldDB" id="F7NQB5"/>
<comment type="caution">
    <text evidence="1">The sequence shown here is derived from an EMBL/GenBank/DDBJ whole genome shotgun (WGS) entry which is preliminary data.</text>
</comment>
<protein>
    <submittedName>
        <fullName evidence="1">Zn-ribbon-containing protein</fullName>
    </submittedName>
</protein>
<proteinExistence type="predicted"/>
<dbReference type="OrthoDB" id="5589102at2"/>
<accession>F7NQB5</accession>
<keyword evidence="2" id="KW-1185">Reference proteome</keyword>
<evidence type="ECO:0000313" key="2">
    <source>
        <dbReference type="Proteomes" id="UP000003240"/>
    </source>
</evidence>
<evidence type="ECO:0000313" key="1">
    <source>
        <dbReference type="EMBL" id="EGO61756.1"/>
    </source>
</evidence>
<reference evidence="1 2" key="1">
    <citation type="journal article" date="2011" name="EMBO J.">
        <title>Structural diversity of bacterial flagellar motors.</title>
        <authorList>
            <person name="Chen S."/>
            <person name="Beeby M."/>
            <person name="Murphy G.E."/>
            <person name="Leadbetter J.R."/>
            <person name="Hendrixson D.R."/>
            <person name="Briegel A."/>
            <person name="Li Z."/>
            <person name="Shi J."/>
            <person name="Tocheva E.I."/>
            <person name="Muller A."/>
            <person name="Dobro M.J."/>
            <person name="Jensen G.J."/>
        </authorList>
    </citation>
    <scope>NUCLEOTIDE SEQUENCE [LARGE SCALE GENOMIC DNA]</scope>
    <source>
        <strain evidence="1 2">DSM 6540</strain>
    </source>
</reference>
<gene>
    <name evidence="1" type="ORF">ALO_21591</name>
</gene>
<dbReference type="RefSeq" id="WP_004100094.1">
    <property type="nucleotide sequence ID" value="NZ_AFGF01000290.1"/>
</dbReference>
<name>F7NQB5_9FIRM</name>
<dbReference type="InterPro" id="IPR016908">
    <property type="entry name" value="UCP029037"/>
</dbReference>
<dbReference type="Pfam" id="PF10071">
    <property type="entry name" value="DUF2310"/>
    <property type="match status" value="1"/>
</dbReference>
<sequence>MFVAELKFVQPEEMASNDQIQEALEFLLHDLRMNGQIVGREYPIAYQGNEFRSFVLIPEPDALNTERANSYVLKALTQLKKLAIEYSWKIIGCEPECASVCSCTQTKSFILYTTYLSHEAPLRCGECFGTIPLYRIPATQDDQYSEILSWESDYKACDTLQINCATGEKFGIAQLSKHDSSLSQRGIDICQKITADTGIPVYYYLLRVSGRSKQSELKIKCPSCHHEWLLQESLHGIFDYKCDRCRLLSNIAWAVR</sequence>
<dbReference type="eggNOG" id="COG5595">
    <property type="taxonomic scope" value="Bacteria"/>
</dbReference>
<organism evidence="1 2">
    <name type="scientific">Acetonema longum DSM 6540</name>
    <dbReference type="NCBI Taxonomy" id="1009370"/>
    <lineage>
        <taxon>Bacteria</taxon>
        <taxon>Bacillati</taxon>
        <taxon>Bacillota</taxon>
        <taxon>Negativicutes</taxon>
        <taxon>Acetonemataceae</taxon>
        <taxon>Acetonema</taxon>
    </lineage>
</organism>